<dbReference type="AlphaFoldDB" id="A0A8J2RUZ9"/>
<feature type="signal peptide" evidence="2">
    <location>
        <begin position="1"/>
        <end position="20"/>
    </location>
</feature>
<keyword evidence="4" id="KW-1185">Reference proteome</keyword>
<evidence type="ECO:0000256" key="1">
    <source>
        <dbReference type="SAM" id="MobiDB-lite"/>
    </source>
</evidence>
<evidence type="ECO:0000256" key="2">
    <source>
        <dbReference type="SAM" id="SignalP"/>
    </source>
</evidence>
<protein>
    <submittedName>
        <fullName evidence="3">Uncharacterized protein</fullName>
    </submittedName>
</protein>
<name>A0A8J2RUZ9_9CRUS</name>
<accession>A0A8J2RUZ9</accession>
<feature type="chain" id="PRO_5035213114" evidence="2">
    <location>
        <begin position="21"/>
        <end position="96"/>
    </location>
</feature>
<dbReference type="Proteomes" id="UP000789390">
    <property type="component" value="Unassembled WGS sequence"/>
</dbReference>
<keyword evidence="2" id="KW-0732">Signal</keyword>
<gene>
    <name evidence="3" type="ORF">DGAL_LOCUS12397</name>
</gene>
<organism evidence="3 4">
    <name type="scientific">Daphnia galeata</name>
    <dbReference type="NCBI Taxonomy" id="27404"/>
    <lineage>
        <taxon>Eukaryota</taxon>
        <taxon>Metazoa</taxon>
        <taxon>Ecdysozoa</taxon>
        <taxon>Arthropoda</taxon>
        <taxon>Crustacea</taxon>
        <taxon>Branchiopoda</taxon>
        <taxon>Diplostraca</taxon>
        <taxon>Cladocera</taxon>
        <taxon>Anomopoda</taxon>
        <taxon>Daphniidae</taxon>
        <taxon>Daphnia</taxon>
    </lineage>
</organism>
<evidence type="ECO:0000313" key="3">
    <source>
        <dbReference type="EMBL" id="CAH0108939.1"/>
    </source>
</evidence>
<reference evidence="3" key="1">
    <citation type="submission" date="2021-11" db="EMBL/GenBank/DDBJ databases">
        <authorList>
            <person name="Schell T."/>
        </authorList>
    </citation>
    <scope>NUCLEOTIDE SEQUENCE</scope>
    <source>
        <strain evidence="3">M5</strain>
    </source>
</reference>
<evidence type="ECO:0000313" key="4">
    <source>
        <dbReference type="Proteomes" id="UP000789390"/>
    </source>
</evidence>
<dbReference type="EMBL" id="CAKKLH010000289">
    <property type="protein sequence ID" value="CAH0108939.1"/>
    <property type="molecule type" value="Genomic_DNA"/>
</dbReference>
<feature type="compositionally biased region" description="Basic and acidic residues" evidence="1">
    <location>
        <begin position="41"/>
        <end position="63"/>
    </location>
</feature>
<feature type="region of interest" description="Disordered" evidence="1">
    <location>
        <begin position="24"/>
        <end position="80"/>
    </location>
</feature>
<proteinExistence type="predicted"/>
<sequence length="96" mass="10930">MKLQIWIMFLAVFIICEAAAKPMKKDGPENELASDEVEESQNFHDHHHKEADKSHMNKMERKIQGKAQAPGSAAKYKCPKGQNLNRHGKCVGRHHI</sequence>
<comment type="caution">
    <text evidence="3">The sequence shown here is derived from an EMBL/GenBank/DDBJ whole genome shotgun (WGS) entry which is preliminary data.</text>
</comment>